<evidence type="ECO:0000313" key="4">
    <source>
        <dbReference type="Proteomes" id="UP000366872"/>
    </source>
</evidence>
<evidence type="ECO:0000313" key="3">
    <source>
        <dbReference type="EMBL" id="VGO16001.1"/>
    </source>
</evidence>
<sequence>MNEPVIIEGGVLPPLSIITRDVTAHAIGVTVLKESDGELYNAVILKKGIPFPSHDNTDRFKLAERGQTDVVIEILQGPPGARRDDCLVLGKFELNGLSKVTDPNREHEILITMQLNKDGILTARARDSIDGLEADLQVEYTNKAT</sequence>
<protein>
    <submittedName>
        <fullName evidence="3">Uncharacterized protein</fullName>
    </submittedName>
</protein>
<dbReference type="SUPFAM" id="SSF100920">
    <property type="entry name" value="Heat shock protein 70kD (HSP70), peptide-binding domain"/>
    <property type="match status" value="1"/>
</dbReference>
<keyword evidence="4" id="KW-1185">Reference proteome</keyword>
<keyword evidence="1" id="KW-0547">Nucleotide-binding</keyword>
<dbReference type="Proteomes" id="UP000366872">
    <property type="component" value="Unassembled WGS sequence"/>
</dbReference>
<dbReference type="AlphaFoldDB" id="A0A6C2U918"/>
<dbReference type="Pfam" id="PF00012">
    <property type="entry name" value="HSP70"/>
    <property type="match status" value="1"/>
</dbReference>
<dbReference type="EMBL" id="CAAHFG010000003">
    <property type="protein sequence ID" value="VGO16001.1"/>
    <property type="molecule type" value="Genomic_DNA"/>
</dbReference>
<evidence type="ECO:0000256" key="2">
    <source>
        <dbReference type="ARBA" id="ARBA00022840"/>
    </source>
</evidence>
<dbReference type="GO" id="GO:0140662">
    <property type="term" value="F:ATP-dependent protein folding chaperone"/>
    <property type="evidence" value="ECO:0007669"/>
    <property type="project" value="InterPro"/>
</dbReference>
<dbReference type="GO" id="GO:0005524">
    <property type="term" value="F:ATP binding"/>
    <property type="evidence" value="ECO:0007669"/>
    <property type="project" value="UniProtKB-KW"/>
</dbReference>
<dbReference type="RefSeq" id="WP_168442507.1">
    <property type="nucleotide sequence ID" value="NZ_CAAHFG010000003.1"/>
</dbReference>
<organism evidence="3 4">
    <name type="scientific">Pontiella desulfatans</name>
    <dbReference type="NCBI Taxonomy" id="2750659"/>
    <lineage>
        <taxon>Bacteria</taxon>
        <taxon>Pseudomonadati</taxon>
        <taxon>Kiritimatiellota</taxon>
        <taxon>Kiritimatiellia</taxon>
        <taxon>Kiritimatiellales</taxon>
        <taxon>Pontiellaceae</taxon>
        <taxon>Pontiella</taxon>
    </lineage>
</organism>
<reference evidence="3 4" key="1">
    <citation type="submission" date="2019-04" db="EMBL/GenBank/DDBJ databases">
        <authorList>
            <person name="Van Vliet M D."/>
        </authorList>
    </citation>
    <scope>NUCLEOTIDE SEQUENCE [LARGE SCALE GENOMIC DNA]</scope>
    <source>
        <strain evidence="3 4">F1</strain>
    </source>
</reference>
<dbReference type="InterPro" id="IPR013126">
    <property type="entry name" value="Hsp_70_fam"/>
</dbReference>
<dbReference type="InterPro" id="IPR029047">
    <property type="entry name" value="HSP70_peptide-bd_sf"/>
</dbReference>
<proteinExistence type="predicted"/>
<gene>
    <name evidence="3" type="ORF">PDESU_04590</name>
</gene>
<name>A0A6C2U918_PONDE</name>
<accession>A0A6C2U918</accession>
<keyword evidence="2" id="KW-0067">ATP-binding</keyword>
<evidence type="ECO:0000256" key="1">
    <source>
        <dbReference type="ARBA" id="ARBA00022741"/>
    </source>
</evidence>
<dbReference type="Gene3D" id="2.60.34.10">
    <property type="entry name" value="Substrate Binding Domain Of DNAk, Chain A, domain 1"/>
    <property type="match status" value="1"/>
</dbReference>